<name>A0A1Q8ZQJ8_9HYPH</name>
<organism evidence="1 2">
    <name type="scientific">Rhizobium oryziradicis</name>
    <dbReference type="NCBI Taxonomy" id="1867956"/>
    <lineage>
        <taxon>Bacteria</taxon>
        <taxon>Pseudomonadati</taxon>
        <taxon>Pseudomonadota</taxon>
        <taxon>Alphaproteobacteria</taxon>
        <taxon>Hyphomicrobiales</taxon>
        <taxon>Rhizobiaceae</taxon>
        <taxon>Rhizobium/Agrobacterium group</taxon>
        <taxon>Rhizobium</taxon>
    </lineage>
</organism>
<evidence type="ECO:0000313" key="1">
    <source>
        <dbReference type="EMBL" id="OLP44268.1"/>
    </source>
</evidence>
<protein>
    <submittedName>
        <fullName evidence="1">Uncharacterized protein</fullName>
    </submittedName>
</protein>
<proteinExistence type="predicted"/>
<dbReference type="EMBL" id="MKIM01000027">
    <property type="protein sequence ID" value="OLP44268.1"/>
    <property type="molecule type" value="Genomic_DNA"/>
</dbReference>
<sequence>MLFGQSIFQSVVERLSLEDEEKPEDPPVVRAYRVAGLSTGFVQDNGLMQQAPADWAQDRYLDLMADGILPPVLPEIPALPEMPAHLGRLSAAEIAEDLGLKDADDMVALQAKRRAFAMNNHPDRVDAAFADAAHTRMTIANQLVDEALQKRALRKG</sequence>
<evidence type="ECO:0000313" key="2">
    <source>
        <dbReference type="Proteomes" id="UP000186894"/>
    </source>
</evidence>
<reference evidence="1 2" key="1">
    <citation type="submission" date="2016-09" db="EMBL/GenBank/DDBJ databases">
        <title>Rhizobium oryziradicis sp. nov., isolated from the root of rice.</title>
        <authorList>
            <person name="Zhao J."/>
            <person name="Zhang X."/>
        </authorList>
    </citation>
    <scope>NUCLEOTIDE SEQUENCE [LARGE SCALE GENOMIC DNA]</scope>
    <source>
        <strain evidence="1 2">N19</strain>
    </source>
</reference>
<dbReference type="AlphaFoldDB" id="A0A1Q8ZQJ8"/>
<accession>A0A1Q8ZQJ8</accession>
<gene>
    <name evidence="1" type="ORF">BJF95_06875</name>
</gene>
<comment type="caution">
    <text evidence="1">The sequence shown here is derived from an EMBL/GenBank/DDBJ whole genome shotgun (WGS) entry which is preliminary data.</text>
</comment>
<dbReference type="Proteomes" id="UP000186894">
    <property type="component" value="Unassembled WGS sequence"/>
</dbReference>
<dbReference type="OrthoDB" id="7932606at2"/>
<dbReference type="RefSeq" id="WP_075639774.1">
    <property type="nucleotide sequence ID" value="NZ_MKIM01000027.1"/>
</dbReference>
<keyword evidence="2" id="KW-1185">Reference proteome</keyword>